<dbReference type="EMBL" id="SNRW01002410">
    <property type="protein sequence ID" value="KAA6392872.1"/>
    <property type="molecule type" value="Genomic_DNA"/>
</dbReference>
<name>A0A5J4WEA1_9EUKA</name>
<protein>
    <submittedName>
        <fullName evidence="1">Uncharacterized protein</fullName>
    </submittedName>
</protein>
<gene>
    <name evidence="1" type="ORF">EZS28_011603</name>
</gene>
<reference evidence="1 2" key="1">
    <citation type="submission" date="2019-03" db="EMBL/GenBank/DDBJ databases">
        <title>Single cell metagenomics reveals metabolic interactions within the superorganism composed of flagellate Streblomastix strix and complex community of Bacteroidetes bacteria on its surface.</title>
        <authorList>
            <person name="Treitli S.C."/>
            <person name="Kolisko M."/>
            <person name="Husnik F."/>
            <person name="Keeling P."/>
            <person name="Hampl V."/>
        </authorList>
    </citation>
    <scope>NUCLEOTIDE SEQUENCE [LARGE SCALE GENOMIC DNA]</scope>
    <source>
        <strain evidence="1">ST1C</strain>
    </source>
</reference>
<dbReference type="Proteomes" id="UP000324800">
    <property type="component" value="Unassembled WGS sequence"/>
</dbReference>
<comment type="caution">
    <text evidence="1">The sequence shown here is derived from an EMBL/GenBank/DDBJ whole genome shotgun (WGS) entry which is preliminary data.</text>
</comment>
<organism evidence="1 2">
    <name type="scientific">Streblomastix strix</name>
    <dbReference type="NCBI Taxonomy" id="222440"/>
    <lineage>
        <taxon>Eukaryota</taxon>
        <taxon>Metamonada</taxon>
        <taxon>Preaxostyla</taxon>
        <taxon>Oxymonadida</taxon>
        <taxon>Streblomastigidae</taxon>
        <taxon>Streblomastix</taxon>
    </lineage>
</organism>
<accession>A0A5J4WEA1</accession>
<dbReference type="AlphaFoldDB" id="A0A5J4WEA1"/>
<evidence type="ECO:0000313" key="1">
    <source>
        <dbReference type="EMBL" id="KAA6392872.1"/>
    </source>
</evidence>
<sequence length="168" mass="19275">MQYKDSQRQLNTSRQVQQFDIELPSANKNLEIINAIESGLEEANRNVLRQFIGDLPFNSILKENSDHNIALDNVIALLFEVLMSPREDESDSAMNLFKEGIKKRRDFRIAACNRGGILGRGANIIAHSHQQNNLDHQSQSPLNQTIAEFFRNQRRLKLDFGIQLKLMN</sequence>
<evidence type="ECO:0000313" key="2">
    <source>
        <dbReference type="Proteomes" id="UP000324800"/>
    </source>
</evidence>
<proteinExistence type="predicted"/>